<dbReference type="SUPFAM" id="SSF53067">
    <property type="entry name" value="Actin-like ATPase domain"/>
    <property type="match status" value="2"/>
</dbReference>
<dbReference type="Pfam" id="PF02782">
    <property type="entry name" value="FGGY_C"/>
    <property type="match status" value="1"/>
</dbReference>
<accession>A0A1G6IF97</accession>
<dbReference type="InterPro" id="IPR018485">
    <property type="entry name" value="FGGY_C"/>
</dbReference>
<comment type="similarity">
    <text evidence="1 4">Belongs to the FGGY kinase family.</text>
</comment>
<dbReference type="PANTHER" id="PTHR10196">
    <property type="entry name" value="SUGAR KINASE"/>
    <property type="match status" value="1"/>
</dbReference>
<dbReference type="InterPro" id="IPR018483">
    <property type="entry name" value="Carb_kinase_FGGY_CS"/>
</dbReference>
<gene>
    <name evidence="7" type="ORF">SAMN04487824_102154</name>
</gene>
<dbReference type="NCBIfam" id="NF000756">
    <property type="entry name" value="PRK00047.1"/>
    <property type="match status" value="1"/>
</dbReference>
<evidence type="ECO:0000256" key="2">
    <source>
        <dbReference type="ARBA" id="ARBA00022679"/>
    </source>
</evidence>
<dbReference type="PROSITE" id="PS00933">
    <property type="entry name" value="FGGY_KINASES_1"/>
    <property type="match status" value="1"/>
</dbReference>
<proteinExistence type="inferred from homology"/>
<feature type="domain" description="Carbohydrate kinase FGGY C-terminal" evidence="6">
    <location>
        <begin position="260"/>
        <end position="447"/>
    </location>
</feature>
<dbReference type="GO" id="GO:0005829">
    <property type="term" value="C:cytosol"/>
    <property type="evidence" value="ECO:0007669"/>
    <property type="project" value="TreeGrafter"/>
</dbReference>
<evidence type="ECO:0000256" key="1">
    <source>
        <dbReference type="ARBA" id="ARBA00009156"/>
    </source>
</evidence>
<evidence type="ECO:0000259" key="6">
    <source>
        <dbReference type="Pfam" id="PF02782"/>
    </source>
</evidence>
<evidence type="ECO:0000313" key="8">
    <source>
        <dbReference type="Proteomes" id="UP000198528"/>
    </source>
</evidence>
<dbReference type="AlphaFoldDB" id="A0A1G6IF97"/>
<keyword evidence="2 4" id="KW-0808">Transferase</keyword>
<evidence type="ECO:0000259" key="5">
    <source>
        <dbReference type="Pfam" id="PF00370"/>
    </source>
</evidence>
<dbReference type="STRING" id="604330.SAMN04489857_0327"/>
<keyword evidence="8" id="KW-1185">Reference proteome</keyword>
<dbReference type="Proteomes" id="UP000198528">
    <property type="component" value="Unassembled WGS sequence"/>
</dbReference>
<dbReference type="InterPro" id="IPR000577">
    <property type="entry name" value="Carb_kinase_FGGY"/>
</dbReference>
<dbReference type="InterPro" id="IPR043129">
    <property type="entry name" value="ATPase_NBD"/>
</dbReference>
<organism evidence="7 8">
    <name type="scientific">Parafannyhessea umbonata</name>
    <dbReference type="NCBI Taxonomy" id="604330"/>
    <lineage>
        <taxon>Bacteria</taxon>
        <taxon>Bacillati</taxon>
        <taxon>Actinomycetota</taxon>
        <taxon>Coriobacteriia</taxon>
        <taxon>Coriobacteriales</taxon>
        <taxon>Atopobiaceae</taxon>
        <taxon>Parafannyhessea</taxon>
    </lineage>
</organism>
<reference evidence="8" key="1">
    <citation type="submission" date="2016-10" db="EMBL/GenBank/DDBJ databases">
        <authorList>
            <person name="Varghese N."/>
            <person name="Submissions S."/>
        </authorList>
    </citation>
    <scope>NUCLEOTIDE SEQUENCE [LARGE SCALE GENOMIC DNA]</scope>
    <source>
        <strain evidence="8">DSM 22619</strain>
    </source>
</reference>
<keyword evidence="3 4" id="KW-0418">Kinase</keyword>
<dbReference type="GO" id="GO:0019563">
    <property type="term" value="P:glycerol catabolic process"/>
    <property type="evidence" value="ECO:0007669"/>
    <property type="project" value="TreeGrafter"/>
</dbReference>
<dbReference type="Gene3D" id="3.30.420.40">
    <property type="match status" value="2"/>
</dbReference>
<dbReference type="EMBL" id="FMZL01000002">
    <property type="protein sequence ID" value="SDC05222.1"/>
    <property type="molecule type" value="Genomic_DNA"/>
</dbReference>
<dbReference type="PANTHER" id="PTHR10196:SF78">
    <property type="entry name" value="GLYCEROL KINASE"/>
    <property type="match status" value="1"/>
</dbReference>
<evidence type="ECO:0000256" key="4">
    <source>
        <dbReference type="RuleBase" id="RU003733"/>
    </source>
</evidence>
<feature type="domain" description="Carbohydrate kinase FGGY N-terminal" evidence="5">
    <location>
        <begin position="4"/>
        <end position="250"/>
    </location>
</feature>
<dbReference type="RefSeq" id="WP_090844978.1">
    <property type="nucleotide sequence ID" value="NZ_FMZL01000002.1"/>
</dbReference>
<dbReference type="InterPro" id="IPR018484">
    <property type="entry name" value="FGGY_N"/>
</dbReference>
<dbReference type="PIRSF" id="PIRSF000538">
    <property type="entry name" value="GlpK"/>
    <property type="match status" value="1"/>
</dbReference>
<dbReference type="GO" id="GO:0004370">
    <property type="term" value="F:glycerol kinase activity"/>
    <property type="evidence" value="ECO:0007669"/>
    <property type="project" value="TreeGrafter"/>
</dbReference>
<evidence type="ECO:0000313" key="7">
    <source>
        <dbReference type="EMBL" id="SDC05222.1"/>
    </source>
</evidence>
<sequence>MSKYVLGIDQSTQGTKAILFDEKGALLARADRPHRQIVNDLGWVEHDPEEIYGNVVATVADVVAKAGVDKGDIACVGISNQRETSLVWGADGTPCHNAIVWQDARAKDVCERVAAAGMADAVRERSGIRLSPYFPAAKLAWICENVDGVASGLRRGGLRLGTVDAYLVYRLTHGKSYKTDYSNASRTELFDIHTLTWDEELCDAFGIPVAALPEVCDSDALFGVTDFEGYLDAPIPIHAVMGDSHGALFGQGCLRPGMVKATYGTGSSVMMNVGESPVTSDSGLVSSLAWKLGGKVSYVLEGNINYTGAVVTWLKDDVGLVKSVGETEELARAASESDQSYLVPAFSGLGAPYWDSAAVGVLYGMTRTTHRAEIVRAALDSIGYQITDVLRAMERDSDVSLGELRVDGGPTHNGYLMQFQSDIARVPVAVSPTEELSGMGTAYAAGCGMGIYDADRLFDGVERRVFRPERDEAWSRRKYDGWRRAVSKALSETKERS</sequence>
<dbReference type="Pfam" id="PF00370">
    <property type="entry name" value="FGGY_N"/>
    <property type="match status" value="1"/>
</dbReference>
<evidence type="ECO:0000256" key="3">
    <source>
        <dbReference type="ARBA" id="ARBA00022777"/>
    </source>
</evidence>
<dbReference type="PROSITE" id="PS00445">
    <property type="entry name" value="FGGY_KINASES_2"/>
    <property type="match status" value="1"/>
</dbReference>
<dbReference type="CDD" id="cd07769">
    <property type="entry name" value="ASKHA_NBD_FGGY_GK"/>
    <property type="match status" value="1"/>
</dbReference>
<protein>
    <submittedName>
        <fullName evidence="7">Glycerol kinase</fullName>
    </submittedName>
</protein>
<name>A0A1G6IF97_9ACTN</name>